<dbReference type="RefSeq" id="WP_253282693.1">
    <property type="nucleotide sequence ID" value="NZ_CAXSKO010000001.1"/>
</dbReference>
<protein>
    <recommendedName>
        <fullName evidence="3">Bro-N domain-containing protein</fullName>
    </recommendedName>
</protein>
<accession>A0A173V7J9</accession>
<evidence type="ECO:0008006" key="3">
    <source>
        <dbReference type="Google" id="ProtNLM"/>
    </source>
</evidence>
<dbReference type="Proteomes" id="UP000095591">
    <property type="component" value="Unassembled WGS sequence"/>
</dbReference>
<dbReference type="EMBL" id="CYXP01000006">
    <property type="protein sequence ID" value="CUN22616.1"/>
    <property type="molecule type" value="Genomic_DNA"/>
</dbReference>
<gene>
    <name evidence="1" type="ORF">ERS852429_02669</name>
</gene>
<evidence type="ECO:0000313" key="2">
    <source>
        <dbReference type="Proteomes" id="UP000095591"/>
    </source>
</evidence>
<reference evidence="1 2" key="1">
    <citation type="submission" date="2015-09" db="EMBL/GenBank/DDBJ databases">
        <authorList>
            <consortium name="Pathogen Informatics"/>
        </authorList>
    </citation>
    <scope>NUCLEOTIDE SEQUENCE [LARGE SCALE GENOMIC DNA]</scope>
    <source>
        <strain evidence="1 2">2789STDY5608872</strain>
    </source>
</reference>
<evidence type="ECO:0000313" key="1">
    <source>
        <dbReference type="EMBL" id="CUN22616.1"/>
    </source>
</evidence>
<name>A0A173V7J9_PARDI</name>
<dbReference type="AlphaFoldDB" id="A0A173V7J9"/>
<proteinExistence type="predicted"/>
<sequence>MSEQISVYTFEDVTTHMKNEIHYFITIDNEIFLNLKDVAIGLGFERIQSINGKEYRSIRWGNIKGYLSQVNDMTNVDLIDSNTYISESDFYGLAVIARSKTAMDFKHKMAKIYMPDIRRKNDDIRFNSLNKKEHCSDQSLNNKTISINISSLISNLIITDTQADNAVEIIEHKIRMALENIVKTYSINQNEQY</sequence>
<organism evidence="1 2">
    <name type="scientific">Parabacteroides distasonis</name>
    <dbReference type="NCBI Taxonomy" id="823"/>
    <lineage>
        <taxon>Bacteria</taxon>
        <taxon>Pseudomonadati</taxon>
        <taxon>Bacteroidota</taxon>
        <taxon>Bacteroidia</taxon>
        <taxon>Bacteroidales</taxon>
        <taxon>Tannerellaceae</taxon>
        <taxon>Parabacteroides</taxon>
    </lineage>
</organism>